<name>A0A3S3Q632_9MAGN</name>
<evidence type="ECO:0000256" key="1">
    <source>
        <dbReference type="PROSITE-ProRule" id="PRU00339"/>
    </source>
</evidence>
<protein>
    <submittedName>
        <fullName evidence="3">Protein KINESIN LIGHT CHAIN-RELATED 2-like protein</fullName>
    </submittedName>
</protein>
<dbReference type="EMBL" id="QPKB01000003">
    <property type="protein sequence ID" value="RWR79406.1"/>
    <property type="molecule type" value="Genomic_DNA"/>
</dbReference>
<feature type="region of interest" description="Disordered" evidence="2">
    <location>
        <begin position="1"/>
        <end position="26"/>
    </location>
</feature>
<dbReference type="SUPFAM" id="SSF48452">
    <property type="entry name" value="TPR-like"/>
    <property type="match status" value="3"/>
</dbReference>
<evidence type="ECO:0000313" key="3">
    <source>
        <dbReference type="EMBL" id="RWR79406.1"/>
    </source>
</evidence>
<dbReference type="AlphaFoldDB" id="A0A3S3Q632"/>
<evidence type="ECO:0000256" key="2">
    <source>
        <dbReference type="SAM" id="MobiDB-lite"/>
    </source>
</evidence>
<reference evidence="3 4" key="1">
    <citation type="journal article" date="2019" name="Nat. Plants">
        <title>Stout camphor tree genome fills gaps in understanding of flowering plant genome evolution.</title>
        <authorList>
            <person name="Chaw S.M."/>
            <person name="Liu Y.C."/>
            <person name="Wu Y.W."/>
            <person name="Wang H.Y."/>
            <person name="Lin C.I."/>
            <person name="Wu C.S."/>
            <person name="Ke H.M."/>
            <person name="Chang L.Y."/>
            <person name="Hsu C.Y."/>
            <person name="Yang H.T."/>
            <person name="Sudianto E."/>
            <person name="Hsu M.H."/>
            <person name="Wu K.P."/>
            <person name="Wang L.N."/>
            <person name="Leebens-Mack J.H."/>
            <person name="Tsai I.J."/>
        </authorList>
    </citation>
    <scope>NUCLEOTIDE SEQUENCE [LARGE SCALE GENOMIC DNA]</scope>
    <source>
        <strain evidence="4">cv. Chaw 1501</strain>
        <tissue evidence="3">Young leaves</tissue>
    </source>
</reference>
<organism evidence="3 4">
    <name type="scientific">Cinnamomum micranthum f. kanehirae</name>
    <dbReference type="NCBI Taxonomy" id="337451"/>
    <lineage>
        <taxon>Eukaryota</taxon>
        <taxon>Viridiplantae</taxon>
        <taxon>Streptophyta</taxon>
        <taxon>Embryophyta</taxon>
        <taxon>Tracheophyta</taxon>
        <taxon>Spermatophyta</taxon>
        <taxon>Magnoliopsida</taxon>
        <taxon>Magnoliidae</taxon>
        <taxon>Laurales</taxon>
        <taxon>Lauraceae</taxon>
        <taxon>Cinnamomum</taxon>
    </lineage>
</organism>
<dbReference type="Gene3D" id="1.25.40.10">
    <property type="entry name" value="Tetratricopeptide repeat domain"/>
    <property type="match status" value="2"/>
</dbReference>
<dbReference type="STRING" id="337451.A0A3S3Q632"/>
<keyword evidence="4" id="KW-1185">Reference proteome</keyword>
<comment type="caution">
    <text evidence="3">The sequence shown here is derived from an EMBL/GenBank/DDBJ whole genome shotgun (WGS) entry which is preliminary data.</text>
</comment>
<dbReference type="InterPro" id="IPR019734">
    <property type="entry name" value="TPR_rpt"/>
</dbReference>
<evidence type="ECO:0000313" key="4">
    <source>
        <dbReference type="Proteomes" id="UP000283530"/>
    </source>
</evidence>
<dbReference type="Pfam" id="PF13181">
    <property type="entry name" value="TPR_8"/>
    <property type="match status" value="1"/>
</dbReference>
<dbReference type="Proteomes" id="UP000283530">
    <property type="component" value="Unassembled WGS sequence"/>
</dbReference>
<dbReference type="SMART" id="SM00028">
    <property type="entry name" value="TPR"/>
    <property type="match status" value="9"/>
</dbReference>
<dbReference type="PANTHER" id="PTHR47459:SF1">
    <property type="entry name" value="KINESIN LIGHT CHAIN-RELATED"/>
    <property type="match status" value="1"/>
</dbReference>
<dbReference type="Pfam" id="PF13374">
    <property type="entry name" value="TPR_10"/>
    <property type="match status" value="1"/>
</dbReference>
<dbReference type="InterPro" id="IPR011990">
    <property type="entry name" value="TPR-like_helical_dom_sf"/>
</dbReference>
<dbReference type="Pfam" id="PF13424">
    <property type="entry name" value="TPR_12"/>
    <property type="match status" value="2"/>
</dbReference>
<accession>A0A3S3Q632</accession>
<proteinExistence type="predicted"/>
<dbReference type="PROSITE" id="PS50005">
    <property type="entry name" value="TPR"/>
    <property type="match status" value="1"/>
</dbReference>
<gene>
    <name evidence="3" type="ORF">CKAN_00797800</name>
</gene>
<dbReference type="OrthoDB" id="626167at2759"/>
<keyword evidence="1" id="KW-0802">TPR repeat</keyword>
<feature type="repeat" description="TPR" evidence="1">
    <location>
        <begin position="409"/>
        <end position="442"/>
    </location>
</feature>
<dbReference type="PANTHER" id="PTHR47459">
    <property type="entry name" value="KINESIN LIGHT CHAIN-RELATED"/>
    <property type="match status" value="1"/>
</dbReference>
<sequence length="662" mass="72830">MRRVSSSLVSRLSLPKTPSKSYPSSLLKPCKRLPHALLLQSPKSLLHPQNLSPLHLSTLSQNPSPFLSSRQHKIKERDALEEALESASSTADILAAFASLEPAFSPDDPKLGLACLKVGQFLDAEAADPEKALSFADRALKILDRRESATTNPLPLAMALHLMGSVQYSLKRFNDSLGFLNRANRILGQIGEMGSGDFDVRPVIHAVQLQLANTKTAMGRREEALVDLRKCMELKETLLEPNSKELGIAYRELAEAYIAVLNFKEALPLCLKALDVHRSQLGGNSVEVAHDRRVLGVIYSGLEEHDKALEQNEMSQRVLKNWGMGSDLLQAEIEAANIKIALGKYDEAIGTLKGVVQQTDKESEIRALVFIAMAKALCNQEKFADSKRCLEISCGILDKREIEAPVKVAEAYAEISMLYETMNEFETAISLLKRALSILEKIPQEQHAEGSTSARIGWLLLLTGKVPQAIPYLESAAERLKESFGPKHFGVGYIYNNLGAAYMELDRPQSAAQMFAMAKDIMDVCLGPHHADSIESCQNLANAYGAMGSFGLAMEFQQRVIDAWENHGPTARDECREAHRLLEQLKKKAQGASSVLPRKALPLPHASGAVPTKSVPATVELQILIDSFLFHHLGDHACFPVSGAHTRNYLPIDGLIRDIRKS</sequence>